<dbReference type="InterPro" id="IPR036047">
    <property type="entry name" value="F-box-like_dom_sf"/>
</dbReference>
<gene>
    <name evidence="1" type="ORF">ATNIH1004_010359</name>
</gene>
<dbReference type="GeneID" id="54333061"/>
<dbReference type="EMBL" id="QUQM01000005">
    <property type="protein sequence ID" value="KAA8643590.1"/>
    <property type="molecule type" value="Genomic_DNA"/>
</dbReference>
<dbReference type="SUPFAM" id="SSF81383">
    <property type="entry name" value="F-box domain"/>
    <property type="match status" value="1"/>
</dbReference>
<dbReference type="AlphaFoldDB" id="A0A5M9MDQ4"/>
<proteinExistence type="predicted"/>
<dbReference type="OrthoDB" id="5425556at2759"/>
<dbReference type="VEuPathDB" id="FungiDB:EYZ11_011277"/>
<protein>
    <submittedName>
        <fullName evidence="1">Uncharacterized protein</fullName>
    </submittedName>
</protein>
<accession>A0A5M9MDQ4</accession>
<dbReference type="Proteomes" id="UP000324241">
    <property type="component" value="Unassembled WGS sequence"/>
</dbReference>
<dbReference type="RefSeq" id="XP_033422952.1">
    <property type="nucleotide sequence ID" value="XM_033574934.1"/>
</dbReference>
<sequence length="336" mass="37933">MSDRLSGLPLEIIIQILSYLPFGSFLAFGETSRLNYRSHTLCLRRLRLGVFEKRVHSMISCLQAGWATPSQVESWSDEDKTGSDYTVSVIHSGVSHAKRDLSAEPVETRDSRRRMPGLKGMVRERAQKEMTRAQNKILAQLVNRYGPSFVKLEFMAYDLDAEGAMALSTKCRHSLRYLALLFEHQHIRDGEMRRSVWLHPAPCSAAWNLLIGVGESKHIGISGLETLILERSGITPWQLTMLVKKNRRLKVLKLRTCRGAQPDFLTWLGGVKKDSTDESVVDSDLVVPGRKLEVLWLENCHDVLTHPVESGYLPDEVCDLGLEWVRGLTNLKAGLL</sequence>
<name>A0A5M9MDQ4_9EURO</name>
<evidence type="ECO:0000313" key="1">
    <source>
        <dbReference type="EMBL" id="KAA8643590.1"/>
    </source>
</evidence>
<reference evidence="1 2" key="1">
    <citation type="submission" date="2019-08" db="EMBL/GenBank/DDBJ databases">
        <title>The genome sequence of a newly discovered highly antifungal drug resistant Aspergillus species, Aspergillus tanneri NIH 1004.</title>
        <authorList>
            <person name="Mounaud S."/>
            <person name="Singh I."/>
            <person name="Joardar V."/>
            <person name="Pakala S."/>
            <person name="Pakala S."/>
            <person name="Venepally P."/>
            <person name="Chung J.K."/>
            <person name="Losada L."/>
            <person name="Nierman W.C."/>
        </authorList>
    </citation>
    <scope>NUCLEOTIDE SEQUENCE [LARGE SCALE GENOMIC DNA]</scope>
    <source>
        <strain evidence="1 2">NIH1004</strain>
    </source>
</reference>
<comment type="caution">
    <text evidence="1">The sequence shown here is derived from an EMBL/GenBank/DDBJ whole genome shotgun (WGS) entry which is preliminary data.</text>
</comment>
<organism evidence="1 2">
    <name type="scientific">Aspergillus tanneri</name>
    <dbReference type="NCBI Taxonomy" id="1220188"/>
    <lineage>
        <taxon>Eukaryota</taxon>
        <taxon>Fungi</taxon>
        <taxon>Dikarya</taxon>
        <taxon>Ascomycota</taxon>
        <taxon>Pezizomycotina</taxon>
        <taxon>Eurotiomycetes</taxon>
        <taxon>Eurotiomycetidae</taxon>
        <taxon>Eurotiales</taxon>
        <taxon>Aspergillaceae</taxon>
        <taxon>Aspergillus</taxon>
        <taxon>Aspergillus subgen. Circumdati</taxon>
    </lineage>
</organism>
<evidence type="ECO:0000313" key="2">
    <source>
        <dbReference type="Proteomes" id="UP000324241"/>
    </source>
</evidence>